<organism evidence="1 2">
    <name type="scientific">Nocardia jiangxiensis</name>
    <dbReference type="NCBI Taxonomy" id="282685"/>
    <lineage>
        <taxon>Bacteria</taxon>
        <taxon>Bacillati</taxon>
        <taxon>Actinomycetota</taxon>
        <taxon>Actinomycetes</taxon>
        <taxon>Mycobacteriales</taxon>
        <taxon>Nocardiaceae</taxon>
        <taxon>Nocardia</taxon>
    </lineage>
</organism>
<accession>A0ABW6S599</accession>
<dbReference type="EMBL" id="JBIAQY010000008">
    <property type="protein sequence ID" value="MFF3570758.1"/>
    <property type="molecule type" value="Genomic_DNA"/>
</dbReference>
<evidence type="ECO:0000313" key="1">
    <source>
        <dbReference type="EMBL" id="MFF3570758.1"/>
    </source>
</evidence>
<reference evidence="1 2" key="1">
    <citation type="submission" date="2024-10" db="EMBL/GenBank/DDBJ databases">
        <title>The Natural Products Discovery Center: Release of the First 8490 Sequenced Strains for Exploring Actinobacteria Biosynthetic Diversity.</title>
        <authorList>
            <person name="Kalkreuter E."/>
            <person name="Kautsar S.A."/>
            <person name="Yang D."/>
            <person name="Bader C.D."/>
            <person name="Teijaro C.N."/>
            <person name="Fluegel L."/>
            <person name="Davis C.M."/>
            <person name="Simpson J.R."/>
            <person name="Lauterbach L."/>
            <person name="Steele A.D."/>
            <person name="Gui C."/>
            <person name="Meng S."/>
            <person name="Li G."/>
            <person name="Viehrig K."/>
            <person name="Ye F."/>
            <person name="Su P."/>
            <person name="Kiefer A.F."/>
            <person name="Nichols A."/>
            <person name="Cepeda A.J."/>
            <person name="Yan W."/>
            <person name="Fan B."/>
            <person name="Jiang Y."/>
            <person name="Adhikari A."/>
            <person name="Zheng C.-J."/>
            <person name="Schuster L."/>
            <person name="Cowan T.M."/>
            <person name="Smanski M.J."/>
            <person name="Chevrette M.G."/>
            <person name="De Carvalho L.P.S."/>
            <person name="Shen B."/>
        </authorList>
    </citation>
    <scope>NUCLEOTIDE SEQUENCE [LARGE SCALE GENOMIC DNA]</scope>
    <source>
        <strain evidence="1 2">NPDC002593</strain>
    </source>
</reference>
<keyword evidence="2" id="KW-1185">Reference proteome</keyword>
<name>A0ABW6S599_9NOCA</name>
<proteinExistence type="predicted"/>
<evidence type="ECO:0000313" key="2">
    <source>
        <dbReference type="Proteomes" id="UP001601992"/>
    </source>
</evidence>
<gene>
    <name evidence="1" type="ORF">ACFYXQ_23525</name>
</gene>
<sequence>MPVQPADWLISSDIVDEVAFRVDIPGDDQGKWIVSFLPPEVRLTEKQALTCMELAEMVLLALESPVDSLDLEFARIRVTELGLSLEDLMWLLAARSTLLRDGSAPQASGSSAPA</sequence>
<comment type="caution">
    <text evidence="1">The sequence shown here is derived from an EMBL/GenBank/DDBJ whole genome shotgun (WGS) entry which is preliminary data.</text>
</comment>
<dbReference type="Proteomes" id="UP001601992">
    <property type="component" value="Unassembled WGS sequence"/>
</dbReference>
<protein>
    <submittedName>
        <fullName evidence="1">Uncharacterized protein</fullName>
    </submittedName>
</protein>
<dbReference type="RefSeq" id="WP_040820462.1">
    <property type="nucleotide sequence ID" value="NZ_JBIAQY010000008.1"/>
</dbReference>